<gene>
    <name evidence="3" type="ORF">HINF_LOCUS56392</name>
    <name evidence="4" type="ORF">HINF_LOCUS62033</name>
</gene>
<feature type="transmembrane region" description="Helical" evidence="2">
    <location>
        <begin position="65"/>
        <end position="89"/>
    </location>
</feature>
<organism evidence="3">
    <name type="scientific">Hexamita inflata</name>
    <dbReference type="NCBI Taxonomy" id="28002"/>
    <lineage>
        <taxon>Eukaryota</taxon>
        <taxon>Metamonada</taxon>
        <taxon>Diplomonadida</taxon>
        <taxon>Hexamitidae</taxon>
        <taxon>Hexamitinae</taxon>
        <taxon>Hexamita</taxon>
    </lineage>
</organism>
<dbReference type="AlphaFoldDB" id="A0AA86R9E6"/>
<feature type="transmembrane region" description="Helical" evidence="2">
    <location>
        <begin position="297"/>
        <end position="316"/>
    </location>
</feature>
<keyword evidence="2" id="KW-1133">Transmembrane helix</keyword>
<accession>A0AA86R9E6</accession>
<protein>
    <submittedName>
        <fullName evidence="3">MatE and transmembrane domain-containing protein</fullName>
    </submittedName>
    <submittedName>
        <fullName evidence="4">MatE_and transmembrane domain-containing protein</fullName>
    </submittedName>
</protein>
<feature type="transmembrane region" description="Helical" evidence="2">
    <location>
        <begin position="142"/>
        <end position="164"/>
    </location>
</feature>
<evidence type="ECO:0000313" key="5">
    <source>
        <dbReference type="Proteomes" id="UP001642409"/>
    </source>
</evidence>
<keyword evidence="2" id="KW-0472">Membrane</keyword>
<dbReference type="Proteomes" id="UP001642409">
    <property type="component" value="Unassembled WGS sequence"/>
</dbReference>
<keyword evidence="5" id="KW-1185">Reference proteome</keyword>
<evidence type="ECO:0000256" key="1">
    <source>
        <dbReference type="SAM" id="MobiDB-lite"/>
    </source>
</evidence>
<dbReference type="EMBL" id="CATOUU010001047">
    <property type="protein sequence ID" value="CAI9968747.1"/>
    <property type="molecule type" value="Genomic_DNA"/>
</dbReference>
<evidence type="ECO:0000313" key="3">
    <source>
        <dbReference type="EMBL" id="CAI9968747.1"/>
    </source>
</evidence>
<name>A0AA86R9E6_9EUKA</name>
<sequence length="516" mass="59122">MCSVVSLLILHFIDFYTSEDGIVIFSVSLVCINLITILISDSVIEAGSRFMNASLDVKQFNASKVYFSYTIIIGFLLSLVISLSILLALKSEITFTLLDYNISEQQSWVYTWLVVAFSVFYFLAATRKILRVEGLITQNLIMGFSFIIQQLYIITLQITISQILGNEINLYSFLLTFIGPLVINGAVQFCNVFHVKEKNINYKSIHVVQKQLMKPFRSKVMLDILKNTCYYILLNAGDALIYFLTFEAIIQSEEYIAVSFSILFVELSNCLNKAIANTMDSPFRINIQLKRFDRVQQILSSAFVLLFVNFLHQFLIFSIRNKIYRLVFSNEFDSALSLQHSCIDGLFGTFNAYTTAYVRADQKHKTGLVIGTVKMVLVVFFWLIGSKLNSTQAHFSTMIFYYKYCVDILGFGFYILIFKKFHNLKKVQYDQNMQQNDVIQENQNAILIQPRLVLKQMQPIGHISRTASTDNTNETHSKEEPTSKDISRSSKYNIAPSQCVSEKGSISANWFQNEKK</sequence>
<feature type="transmembrane region" description="Helical" evidence="2">
    <location>
        <begin position="109"/>
        <end position="130"/>
    </location>
</feature>
<reference evidence="4 5" key="2">
    <citation type="submission" date="2024-07" db="EMBL/GenBank/DDBJ databases">
        <authorList>
            <person name="Akdeniz Z."/>
        </authorList>
    </citation>
    <scope>NUCLEOTIDE SEQUENCE [LARGE SCALE GENOMIC DNA]</scope>
</reference>
<reference evidence="3" key="1">
    <citation type="submission" date="2023-06" db="EMBL/GenBank/DDBJ databases">
        <authorList>
            <person name="Kurt Z."/>
        </authorList>
    </citation>
    <scope>NUCLEOTIDE SEQUENCE</scope>
</reference>
<evidence type="ECO:0000313" key="4">
    <source>
        <dbReference type="EMBL" id="CAL6084082.1"/>
    </source>
</evidence>
<feature type="transmembrane region" description="Helical" evidence="2">
    <location>
        <begin position="22"/>
        <end position="44"/>
    </location>
</feature>
<feature type="region of interest" description="Disordered" evidence="1">
    <location>
        <begin position="464"/>
        <end position="490"/>
    </location>
</feature>
<evidence type="ECO:0000256" key="2">
    <source>
        <dbReference type="SAM" id="Phobius"/>
    </source>
</evidence>
<proteinExistence type="predicted"/>
<feature type="transmembrane region" description="Helical" evidence="2">
    <location>
        <begin position="399"/>
        <end position="418"/>
    </location>
</feature>
<feature type="compositionally biased region" description="Basic and acidic residues" evidence="1">
    <location>
        <begin position="473"/>
        <end position="488"/>
    </location>
</feature>
<dbReference type="EMBL" id="CAXDID020000376">
    <property type="protein sequence ID" value="CAL6084082.1"/>
    <property type="molecule type" value="Genomic_DNA"/>
</dbReference>
<keyword evidence="2 3" id="KW-0812">Transmembrane</keyword>
<feature type="transmembrane region" description="Helical" evidence="2">
    <location>
        <begin position="366"/>
        <end position="384"/>
    </location>
</feature>
<comment type="caution">
    <text evidence="3">The sequence shown here is derived from an EMBL/GenBank/DDBJ whole genome shotgun (WGS) entry which is preliminary data.</text>
</comment>
<feature type="transmembrane region" description="Helical" evidence="2">
    <location>
        <begin position="170"/>
        <end position="193"/>
    </location>
</feature>
<feature type="transmembrane region" description="Helical" evidence="2">
    <location>
        <begin position="229"/>
        <end position="250"/>
    </location>
</feature>